<dbReference type="Proteomes" id="UP001626550">
    <property type="component" value="Unassembled WGS sequence"/>
</dbReference>
<protein>
    <submittedName>
        <fullName evidence="1">Uncharacterized protein</fullName>
    </submittedName>
</protein>
<evidence type="ECO:0000313" key="1">
    <source>
        <dbReference type="EMBL" id="KAL3317533.1"/>
    </source>
</evidence>
<reference evidence="1 2" key="1">
    <citation type="submission" date="2024-11" db="EMBL/GenBank/DDBJ databases">
        <title>Adaptive evolution of stress response genes in parasites aligns with host niche diversity.</title>
        <authorList>
            <person name="Hahn C."/>
            <person name="Resl P."/>
        </authorList>
    </citation>
    <scope>NUCLEOTIDE SEQUENCE [LARGE SCALE GENOMIC DNA]</scope>
    <source>
        <strain evidence="1">EGGRZ-B1_66</strain>
        <tissue evidence="1">Body</tissue>
    </source>
</reference>
<accession>A0ABD2QDR2</accession>
<gene>
    <name evidence="1" type="ORF">Ciccas_003809</name>
</gene>
<proteinExistence type="predicted"/>
<dbReference type="AlphaFoldDB" id="A0ABD2QDR2"/>
<evidence type="ECO:0000313" key="2">
    <source>
        <dbReference type="Proteomes" id="UP001626550"/>
    </source>
</evidence>
<comment type="caution">
    <text evidence="1">The sequence shown here is derived from an EMBL/GenBank/DDBJ whole genome shotgun (WGS) entry which is preliminary data.</text>
</comment>
<keyword evidence="2" id="KW-1185">Reference proteome</keyword>
<sequence>MGKEEGANMRIVLQTDPAELVKLLFGMFLQYGFVIKSNQIKLLPAQSSCAHQAVGLPDHLLR</sequence>
<organism evidence="1 2">
    <name type="scientific">Cichlidogyrus casuarinus</name>
    <dbReference type="NCBI Taxonomy" id="1844966"/>
    <lineage>
        <taxon>Eukaryota</taxon>
        <taxon>Metazoa</taxon>
        <taxon>Spiralia</taxon>
        <taxon>Lophotrochozoa</taxon>
        <taxon>Platyhelminthes</taxon>
        <taxon>Monogenea</taxon>
        <taxon>Monopisthocotylea</taxon>
        <taxon>Dactylogyridea</taxon>
        <taxon>Ancyrocephalidae</taxon>
        <taxon>Cichlidogyrus</taxon>
    </lineage>
</organism>
<dbReference type="EMBL" id="JBJKFK010000370">
    <property type="protein sequence ID" value="KAL3317533.1"/>
    <property type="molecule type" value="Genomic_DNA"/>
</dbReference>
<name>A0ABD2QDR2_9PLAT</name>